<name>A0A6J6J7H0_9ZZZZ</name>
<evidence type="ECO:0000259" key="5">
    <source>
        <dbReference type="Pfam" id="PF13193"/>
    </source>
</evidence>
<keyword evidence="4" id="KW-0443">Lipid metabolism</keyword>
<dbReference type="FunFam" id="3.30.300.30:FF:000008">
    <property type="entry name" value="2,3-dihydroxybenzoate-AMP ligase"/>
    <property type="match status" value="1"/>
</dbReference>
<dbReference type="InterPro" id="IPR025110">
    <property type="entry name" value="AMP-bd_C"/>
</dbReference>
<evidence type="ECO:0000313" key="6">
    <source>
        <dbReference type="EMBL" id="CAB4632972.1"/>
    </source>
</evidence>
<accession>A0A6J6J7H0</accession>
<dbReference type="AlphaFoldDB" id="A0A6J6J7H0"/>
<dbReference type="GO" id="GO:0006631">
    <property type="term" value="P:fatty acid metabolic process"/>
    <property type="evidence" value="ECO:0007669"/>
    <property type="project" value="UniProtKB-KW"/>
</dbReference>
<proteinExistence type="inferred from homology"/>
<dbReference type="Pfam" id="PF13193">
    <property type="entry name" value="AMP-binding_C"/>
    <property type="match status" value="1"/>
</dbReference>
<feature type="domain" description="AMP-binding enzyme C-terminal" evidence="5">
    <location>
        <begin position="56"/>
        <end position="130"/>
    </location>
</feature>
<reference evidence="6" key="1">
    <citation type="submission" date="2020-05" db="EMBL/GenBank/DDBJ databases">
        <authorList>
            <person name="Chiriac C."/>
            <person name="Salcher M."/>
            <person name="Ghai R."/>
            <person name="Kavagutti S V."/>
        </authorList>
    </citation>
    <scope>NUCLEOTIDE SEQUENCE</scope>
</reference>
<organism evidence="6">
    <name type="scientific">freshwater metagenome</name>
    <dbReference type="NCBI Taxonomy" id="449393"/>
    <lineage>
        <taxon>unclassified sequences</taxon>
        <taxon>metagenomes</taxon>
        <taxon>ecological metagenomes</taxon>
    </lineage>
</organism>
<dbReference type="SUPFAM" id="SSF56801">
    <property type="entry name" value="Acetyl-CoA synthetase-like"/>
    <property type="match status" value="1"/>
</dbReference>
<dbReference type="Gene3D" id="3.30.300.30">
    <property type="match status" value="1"/>
</dbReference>
<dbReference type="PANTHER" id="PTHR43859:SF4">
    <property type="entry name" value="BUTANOATE--COA LIGASE AAE1-RELATED"/>
    <property type="match status" value="1"/>
</dbReference>
<keyword evidence="2" id="KW-0436">Ligase</keyword>
<gene>
    <name evidence="6" type="ORF">UFOPK1960_00809</name>
</gene>
<evidence type="ECO:0000256" key="2">
    <source>
        <dbReference type="ARBA" id="ARBA00022598"/>
    </source>
</evidence>
<dbReference type="InterPro" id="IPR042099">
    <property type="entry name" value="ANL_N_sf"/>
</dbReference>
<dbReference type="Gene3D" id="3.40.50.12780">
    <property type="entry name" value="N-terminal domain of ligase-like"/>
    <property type="match status" value="1"/>
</dbReference>
<keyword evidence="3" id="KW-0276">Fatty acid metabolism</keyword>
<evidence type="ECO:0000256" key="1">
    <source>
        <dbReference type="ARBA" id="ARBA00006432"/>
    </source>
</evidence>
<sequence>MMLGYWNRPEATADALKDGWLYSGDGAIRDEDGFIFIQDRIKDMMISGGENVYPAEIENIIMGLAGVGDVAVIGIPSDKWGESPLAIVVRKDESVTEEAVLTHCASKLARFKQPVAVRFIEVIPRNPSGKALKKDLRVQFKEVVGP</sequence>
<dbReference type="GO" id="GO:0016874">
    <property type="term" value="F:ligase activity"/>
    <property type="evidence" value="ECO:0007669"/>
    <property type="project" value="UniProtKB-KW"/>
</dbReference>
<dbReference type="InterPro" id="IPR045851">
    <property type="entry name" value="AMP-bd_C_sf"/>
</dbReference>
<dbReference type="PANTHER" id="PTHR43859">
    <property type="entry name" value="ACYL-ACTIVATING ENZYME"/>
    <property type="match status" value="1"/>
</dbReference>
<protein>
    <submittedName>
        <fullName evidence="6">Unannotated protein</fullName>
    </submittedName>
</protein>
<comment type="similarity">
    <text evidence="1">Belongs to the ATP-dependent AMP-binding enzyme family.</text>
</comment>
<dbReference type="EMBL" id="CAEZVL010000112">
    <property type="protein sequence ID" value="CAB4632972.1"/>
    <property type="molecule type" value="Genomic_DNA"/>
</dbReference>
<evidence type="ECO:0000256" key="3">
    <source>
        <dbReference type="ARBA" id="ARBA00022832"/>
    </source>
</evidence>
<evidence type="ECO:0000256" key="4">
    <source>
        <dbReference type="ARBA" id="ARBA00023098"/>
    </source>
</evidence>